<name>A0A9D6Z415_9BACT</name>
<dbReference type="Pfam" id="PF02518">
    <property type="entry name" value="HATPase_c"/>
    <property type="match status" value="1"/>
</dbReference>
<dbReference type="InterPro" id="IPR003661">
    <property type="entry name" value="HisK_dim/P_dom"/>
</dbReference>
<dbReference type="NCBIfam" id="TIGR00229">
    <property type="entry name" value="sensory_box"/>
    <property type="match status" value="1"/>
</dbReference>
<dbReference type="InterPro" id="IPR004358">
    <property type="entry name" value="Sig_transdc_His_kin-like_C"/>
</dbReference>
<dbReference type="SMART" id="SM00091">
    <property type="entry name" value="PAS"/>
    <property type="match status" value="1"/>
</dbReference>
<evidence type="ECO:0000256" key="2">
    <source>
        <dbReference type="ARBA" id="ARBA00012438"/>
    </source>
</evidence>
<dbReference type="SMART" id="SM00387">
    <property type="entry name" value="HATPase_c"/>
    <property type="match status" value="1"/>
</dbReference>
<dbReference type="SUPFAM" id="SSF47384">
    <property type="entry name" value="Homodimeric domain of signal transducing histidine kinase"/>
    <property type="match status" value="1"/>
</dbReference>
<sequence>MPAQIYQPKVLIADDSEILNNMLKDVFEEHGYEVCQAFDGFETKSVFLKDRPDVALVDVHMPKLDGLEVLRYMKEKAPRTIVIVMTGVGSQKMAVKAMKLGADDYLTKPFGMNEVVALSEKLLAGRKALEENVKLKNKVRRSEKYLAQLANIINEALITTDSRGRIQFVNRAASALWGYSTQELRNQDIHFLIRGEARTLLHRDLVKDTLRDGKTEGEFLFRKKDKNTFPGYLSTSLIKDNDRIRGMVMVVADLTRLSEIERRLKQSEKLASLGKVVEGVAHEVRNCLTSLGGFSQRLRKITLDNSTCAEYTRIILDDVARLEKMVKDIEEYVQFSKFHTYNFTKIELVEVIERARDRMMKKISPEAAHSVTFVLNAEQNIPRINADPEALEEVFYNLILNAYEAMPKGGRLKVSVQNLTSAVSVSFSDTGVGIRSEDLAEIFHPFVSSKTSGAGMGLSKVYLLVEEHGGTLNVTSQPNKGSVFEIFLPVDRLISGTPFWESVSKGRP</sequence>
<feature type="domain" description="Response regulatory" evidence="6">
    <location>
        <begin position="9"/>
        <end position="123"/>
    </location>
</feature>
<dbReference type="SUPFAM" id="SSF55785">
    <property type="entry name" value="PYP-like sensor domain (PAS domain)"/>
    <property type="match status" value="1"/>
</dbReference>
<dbReference type="InterPro" id="IPR000700">
    <property type="entry name" value="PAS-assoc_C"/>
</dbReference>
<dbReference type="AlphaFoldDB" id="A0A9D6Z415"/>
<dbReference type="SUPFAM" id="SSF55874">
    <property type="entry name" value="ATPase domain of HSP90 chaperone/DNA topoisomerase II/histidine kinase"/>
    <property type="match status" value="1"/>
</dbReference>
<dbReference type="Gene3D" id="3.30.565.10">
    <property type="entry name" value="Histidine kinase-like ATPase, C-terminal domain"/>
    <property type="match status" value="1"/>
</dbReference>
<dbReference type="InterPro" id="IPR035965">
    <property type="entry name" value="PAS-like_dom_sf"/>
</dbReference>
<dbReference type="CDD" id="cd00130">
    <property type="entry name" value="PAS"/>
    <property type="match status" value="1"/>
</dbReference>
<dbReference type="SMART" id="SM00448">
    <property type="entry name" value="REC"/>
    <property type="match status" value="1"/>
</dbReference>
<dbReference type="InterPro" id="IPR011006">
    <property type="entry name" value="CheY-like_superfamily"/>
</dbReference>
<feature type="domain" description="PAS" evidence="7">
    <location>
        <begin position="142"/>
        <end position="213"/>
    </location>
</feature>
<dbReference type="Proteomes" id="UP000807825">
    <property type="component" value="Unassembled WGS sequence"/>
</dbReference>
<dbReference type="PROSITE" id="PS50113">
    <property type="entry name" value="PAC"/>
    <property type="match status" value="1"/>
</dbReference>
<dbReference type="Pfam" id="PF00512">
    <property type="entry name" value="HisKA"/>
    <property type="match status" value="1"/>
</dbReference>
<dbReference type="EMBL" id="JACRDE010000346">
    <property type="protein sequence ID" value="MBI5250440.1"/>
    <property type="molecule type" value="Genomic_DNA"/>
</dbReference>
<evidence type="ECO:0000256" key="1">
    <source>
        <dbReference type="ARBA" id="ARBA00000085"/>
    </source>
</evidence>
<dbReference type="InterPro" id="IPR005467">
    <property type="entry name" value="His_kinase_dom"/>
</dbReference>
<protein>
    <recommendedName>
        <fullName evidence="2">histidine kinase</fullName>
        <ecNumber evidence="2">2.7.13.3</ecNumber>
    </recommendedName>
</protein>
<dbReference type="PRINTS" id="PR00344">
    <property type="entry name" value="BCTRLSENSOR"/>
</dbReference>
<proteinExistence type="predicted"/>
<feature type="domain" description="PAC" evidence="8">
    <location>
        <begin position="215"/>
        <end position="266"/>
    </location>
</feature>
<dbReference type="InterPro" id="IPR036890">
    <property type="entry name" value="HATPase_C_sf"/>
</dbReference>
<dbReference type="PROSITE" id="PS50112">
    <property type="entry name" value="PAS"/>
    <property type="match status" value="1"/>
</dbReference>
<dbReference type="PANTHER" id="PTHR43547">
    <property type="entry name" value="TWO-COMPONENT HISTIDINE KINASE"/>
    <property type="match status" value="1"/>
</dbReference>
<evidence type="ECO:0000256" key="3">
    <source>
        <dbReference type="ARBA" id="ARBA00022553"/>
    </source>
</evidence>
<dbReference type="Gene3D" id="1.10.287.130">
    <property type="match status" value="1"/>
</dbReference>
<dbReference type="InterPro" id="IPR003594">
    <property type="entry name" value="HATPase_dom"/>
</dbReference>
<dbReference type="Pfam" id="PF00072">
    <property type="entry name" value="Response_reg"/>
    <property type="match status" value="1"/>
</dbReference>
<dbReference type="PROSITE" id="PS50110">
    <property type="entry name" value="RESPONSE_REGULATORY"/>
    <property type="match status" value="1"/>
</dbReference>
<dbReference type="SUPFAM" id="SSF52172">
    <property type="entry name" value="CheY-like"/>
    <property type="match status" value="1"/>
</dbReference>
<dbReference type="CDD" id="cd00082">
    <property type="entry name" value="HisKA"/>
    <property type="match status" value="1"/>
</dbReference>
<dbReference type="GO" id="GO:0000155">
    <property type="term" value="F:phosphorelay sensor kinase activity"/>
    <property type="evidence" value="ECO:0007669"/>
    <property type="project" value="InterPro"/>
</dbReference>
<comment type="catalytic activity">
    <reaction evidence="1">
        <text>ATP + protein L-histidine = ADP + protein N-phospho-L-histidine.</text>
        <dbReference type="EC" id="2.7.13.3"/>
    </reaction>
</comment>
<evidence type="ECO:0000259" key="7">
    <source>
        <dbReference type="PROSITE" id="PS50112"/>
    </source>
</evidence>
<organism evidence="9 10">
    <name type="scientific">Desulfomonile tiedjei</name>
    <dbReference type="NCBI Taxonomy" id="2358"/>
    <lineage>
        <taxon>Bacteria</taxon>
        <taxon>Pseudomonadati</taxon>
        <taxon>Thermodesulfobacteriota</taxon>
        <taxon>Desulfomonilia</taxon>
        <taxon>Desulfomonilales</taxon>
        <taxon>Desulfomonilaceae</taxon>
        <taxon>Desulfomonile</taxon>
    </lineage>
</organism>
<keyword evidence="3 4" id="KW-0597">Phosphoprotein</keyword>
<comment type="caution">
    <text evidence="9">The sequence shown here is derived from an EMBL/GenBank/DDBJ whole genome shotgun (WGS) entry which is preliminary data.</text>
</comment>
<evidence type="ECO:0000259" key="5">
    <source>
        <dbReference type="PROSITE" id="PS50109"/>
    </source>
</evidence>
<dbReference type="PROSITE" id="PS50109">
    <property type="entry name" value="HIS_KIN"/>
    <property type="match status" value="1"/>
</dbReference>
<evidence type="ECO:0000313" key="9">
    <source>
        <dbReference type="EMBL" id="MBI5250440.1"/>
    </source>
</evidence>
<dbReference type="InterPro" id="IPR036097">
    <property type="entry name" value="HisK_dim/P_sf"/>
</dbReference>
<reference evidence="9" key="1">
    <citation type="submission" date="2020-07" db="EMBL/GenBank/DDBJ databases">
        <title>Huge and variable diversity of episymbiotic CPR bacteria and DPANN archaea in groundwater ecosystems.</title>
        <authorList>
            <person name="He C.Y."/>
            <person name="Keren R."/>
            <person name="Whittaker M."/>
            <person name="Farag I.F."/>
            <person name="Doudna J."/>
            <person name="Cate J.H.D."/>
            <person name="Banfield J.F."/>
        </authorList>
    </citation>
    <scope>NUCLEOTIDE SEQUENCE</scope>
    <source>
        <strain evidence="9">NC_groundwater_1664_Pr3_B-0.1um_52_9</strain>
    </source>
</reference>
<feature type="modified residue" description="4-aspartylphosphate" evidence="4">
    <location>
        <position position="58"/>
    </location>
</feature>
<dbReference type="InterPro" id="IPR000014">
    <property type="entry name" value="PAS"/>
</dbReference>
<feature type="domain" description="Histidine kinase" evidence="5">
    <location>
        <begin position="279"/>
        <end position="492"/>
    </location>
</feature>
<dbReference type="Pfam" id="PF13426">
    <property type="entry name" value="PAS_9"/>
    <property type="match status" value="1"/>
</dbReference>
<evidence type="ECO:0000256" key="4">
    <source>
        <dbReference type="PROSITE-ProRule" id="PRU00169"/>
    </source>
</evidence>
<dbReference type="EC" id="2.7.13.3" evidence="2"/>
<dbReference type="InterPro" id="IPR001789">
    <property type="entry name" value="Sig_transdc_resp-reg_receiver"/>
</dbReference>
<evidence type="ECO:0000313" key="10">
    <source>
        <dbReference type="Proteomes" id="UP000807825"/>
    </source>
</evidence>
<dbReference type="SMART" id="SM00388">
    <property type="entry name" value="HisKA"/>
    <property type="match status" value="1"/>
</dbReference>
<accession>A0A9D6Z415</accession>
<dbReference type="PANTHER" id="PTHR43547:SF2">
    <property type="entry name" value="HYBRID SIGNAL TRANSDUCTION HISTIDINE KINASE C"/>
    <property type="match status" value="1"/>
</dbReference>
<dbReference type="Gene3D" id="3.40.50.2300">
    <property type="match status" value="1"/>
</dbReference>
<gene>
    <name evidence="9" type="ORF">HY912_13185</name>
</gene>
<evidence type="ECO:0000259" key="6">
    <source>
        <dbReference type="PROSITE" id="PS50110"/>
    </source>
</evidence>
<evidence type="ECO:0000259" key="8">
    <source>
        <dbReference type="PROSITE" id="PS50113"/>
    </source>
</evidence>
<dbReference type="Gene3D" id="3.30.450.20">
    <property type="entry name" value="PAS domain"/>
    <property type="match status" value="1"/>
</dbReference>